<name>A0AA44BEG6_9CLOT</name>
<dbReference type="InterPro" id="IPR027475">
    <property type="entry name" value="Asparaginase/glutaminase_AS2"/>
</dbReference>
<dbReference type="EMBL" id="SUMG01000014">
    <property type="protein sequence ID" value="NBG88978.1"/>
    <property type="molecule type" value="Genomic_DNA"/>
</dbReference>
<dbReference type="Proteomes" id="UP000449710">
    <property type="component" value="Unassembled WGS sequence"/>
</dbReference>
<keyword evidence="3" id="KW-0378">Hydrolase</keyword>
<dbReference type="AlphaFoldDB" id="A0AA44BEG6"/>
<dbReference type="PIRSF" id="PIRSF500176">
    <property type="entry name" value="L_ASNase"/>
    <property type="match status" value="1"/>
</dbReference>
<dbReference type="InterPro" id="IPR040919">
    <property type="entry name" value="Asparaginase_C"/>
</dbReference>
<evidence type="ECO:0000313" key="10">
    <source>
        <dbReference type="EMBL" id="NBG88978.1"/>
    </source>
</evidence>
<dbReference type="InterPro" id="IPR020827">
    <property type="entry name" value="Asparaginase/glutaminase_AS1"/>
</dbReference>
<dbReference type="InterPro" id="IPR036152">
    <property type="entry name" value="Asp/glu_Ase-like_sf"/>
</dbReference>
<evidence type="ECO:0000256" key="4">
    <source>
        <dbReference type="ARBA" id="ARBA00049366"/>
    </source>
</evidence>
<dbReference type="RefSeq" id="WP_160722171.1">
    <property type="nucleotide sequence ID" value="NZ_SUMG01000014.1"/>
</dbReference>
<dbReference type="CDD" id="cd08964">
    <property type="entry name" value="L-asparaginase_II"/>
    <property type="match status" value="1"/>
</dbReference>
<dbReference type="Pfam" id="PF17763">
    <property type="entry name" value="Asparaginase_C"/>
    <property type="match status" value="1"/>
</dbReference>
<proteinExistence type="inferred from homology"/>
<dbReference type="PANTHER" id="PTHR11707:SF28">
    <property type="entry name" value="60 KDA LYSOPHOSPHOLIPASE"/>
    <property type="match status" value="1"/>
</dbReference>
<dbReference type="PROSITE" id="PS00144">
    <property type="entry name" value="ASN_GLN_ASE_1"/>
    <property type="match status" value="1"/>
</dbReference>
<dbReference type="PIRSF" id="PIRSF001220">
    <property type="entry name" value="L-ASNase_gatD"/>
    <property type="match status" value="1"/>
</dbReference>
<dbReference type="PROSITE" id="PS51732">
    <property type="entry name" value="ASN_GLN_ASE_3"/>
    <property type="match status" value="1"/>
</dbReference>
<dbReference type="SMART" id="SM00870">
    <property type="entry name" value="Asparaginase"/>
    <property type="match status" value="1"/>
</dbReference>
<comment type="similarity">
    <text evidence="1">Belongs to the asparaginase 1 family.</text>
</comment>
<dbReference type="Pfam" id="PF00710">
    <property type="entry name" value="Asparaginase"/>
    <property type="match status" value="1"/>
</dbReference>
<dbReference type="GO" id="GO:0006528">
    <property type="term" value="P:asparagine metabolic process"/>
    <property type="evidence" value="ECO:0007669"/>
    <property type="project" value="InterPro"/>
</dbReference>
<dbReference type="SFLD" id="SFLDS00057">
    <property type="entry name" value="Glutaminase/Asparaginase"/>
    <property type="match status" value="1"/>
</dbReference>
<dbReference type="InterPro" id="IPR027473">
    <property type="entry name" value="L-asparaginase_C"/>
</dbReference>
<dbReference type="PRINTS" id="PR00139">
    <property type="entry name" value="ASNGLNASE"/>
</dbReference>
<comment type="catalytic activity">
    <reaction evidence="4">
        <text>L-asparagine + H2O = L-aspartate + NH4(+)</text>
        <dbReference type="Rhea" id="RHEA:21016"/>
        <dbReference type="ChEBI" id="CHEBI:15377"/>
        <dbReference type="ChEBI" id="CHEBI:28938"/>
        <dbReference type="ChEBI" id="CHEBI:29991"/>
        <dbReference type="ChEBI" id="CHEBI:58048"/>
        <dbReference type="EC" id="3.5.1.1"/>
    </reaction>
</comment>
<evidence type="ECO:0000256" key="1">
    <source>
        <dbReference type="ARBA" id="ARBA00010518"/>
    </source>
</evidence>
<evidence type="ECO:0000256" key="2">
    <source>
        <dbReference type="ARBA" id="ARBA00012920"/>
    </source>
</evidence>
<dbReference type="FunFam" id="3.40.50.1170:FF:000001">
    <property type="entry name" value="L-asparaginase 2"/>
    <property type="match status" value="1"/>
</dbReference>
<feature type="active site" evidence="7">
    <location>
        <position position="91"/>
    </location>
</feature>
<dbReference type="Gene3D" id="3.40.50.1170">
    <property type="entry name" value="L-asparaginase, N-terminal domain"/>
    <property type="match status" value="1"/>
</dbReference>
<dbReference type="PROSITE" id="PS00917">
    <property type="entry name" value="ASN_GLN_ASE_2"/>
    <property type="match status" value="1"/>
</dbReference>
<dbReference type="SUPFAM" id="SSF53774">
    <property type="entry name" value="Glutaminase/Asparaginase"/>
    <property type="match status" value="1"/>
</dbReference>
<dbReference type="InterPro" id="IPR027474">
    <property type="entry name" value="L-asparaginase_N"/>
</dbReference>
<feature type="active site" description="O-isoaspartyl threonine intermediate" evidence="5">
    <location>
        <position position="14"/>
    </location>
</feature>
<dbReference type="Gene3D" id="3.40.50.40">
    <property type="match status" value="1"/>
</dbReference>
<dbReference type="InterPro" id="IPR004550">
    <property type="entry name" value="AsnASE_II"/>
</dbReference>
<feature type="active site" evidence="6">
    <location>
        <position position="14"/>
    </location>
</feature>
<dbReference type="PANTHER" id="PTHR11707">
    <property type="entry name" value="L-ASPARAGINASE"/>
    <property type="match status" value="1"/>
</dbReference>
<gene>
    <name evidence="10" type="ORF">ISALK_10750</name>
</gene>
<evidence type="ECO:0000259" key="8">
    <source>
        <dbReference type="Pfam" id="PF00710"/>
    </source>
</evidence>
<comment type="caution">
    <text evidence="10">The sequence shown here is derived from an EMBL/GenBank/DDBJ whole genome shotgun (WGS) entry which is preliminary data.</text>
</comment>
<accession>A0AA44BEG6</accession>
<dbReference type="EC" id="3.5.1.1" evidence="2"/>
<feature type="domain" description="Asparaginase/glutaminase C-terminal" evidence="9">
    <location>
        <begin position="209"/>
        <end position="323"/>
    </location>
</feature>
<feature type="domain" description="L-asparaginase N-terminal" evidence="8">
    <location>
        <begin position="5"/>
        <end position="194"/>
    </location>
</feature>
<dbReference type="GO" id="GO:0004067">
    <property type="term" value="F:asparaginase activity"/>
    <property type="evidence" value="ECO:0007669"/>
    <property type="project" value="UniProtKB-UniRule"/>
</dbReference>
<evidence type="ECO:0000256" key="7">
    <source>
        <dbReference type="PROSITE-ProRule" id="PRU10100"/>
    </source>
</evidence>
<reference evidence="10 11" key="1">
    <citation type="submission" date="2019-04" db="EMBL/GenBank/DDBJ databases">
        <title>Isachenkonia alkalipeptolytica gen. nov. sp. nov. a new anaerobic, alkiliphilic organothrophic bacterium capable to reduce synthesized ferrihydrite isolated from a soda lake.</title>
        <authorList>
            <person name="Toshchakov S.V."/>
            <person name="Zavarzina D.G."/>
            <person name="Zhilina T.N."/>
            <person name="Kostrikina N.A."/>
            <person name="Kublanov I.V."/>
        </authorList>
    </citation>
    <scope>NUCLEOTIDE SEQUENCE [LARGE SCALE GENOMIC DNA]</scope>
    <source>
        <strain evidence="10 11">Z-1701</strain>
    </source>
</reference>
<protein>
    <recommendedName>
        <fullName evidence="2">asparaginase</fullName>
        <ecNumber evidence="2">3.5.1.1</ecNumber>
    </recommendedName>
</protein>
<evidence type="ECO:0000256" key="5">
    <source>
        <dbReference type="PIRSR" id="PIRSR001220-1"/>
    </source>
</evidence>
<dbReference type="InterPro" id="IPR006034">
    <property type="entry name" value="Asparaginase/glutaminase-like"/>
</dbReference>
<evidence type="ECO:0000256" key="3">
    <source>
        <dbReference type="ARBA" id="ARBA00022801"/>
    </source>
</evidence>
<evidence type="ECO:0000259" key="9">
    <source>
        <dbReference type="Pfam" id="PF17763"/>
    </source>
</evidence>
<evidence type="ECO:0000313" key="11">
    <source>
        <dbReference type="Proteomes" id="UP000449710"/>
    </source>
</evidence>
<sequence>MTKPKVGIIFTGGTISMSIDKRIGAAIPSLSNEQIMSLVTNIDKYADTESISFSHSPGPHIGPKMMFELRNTTLELLQREDITGVVILHGTDTLEETAYLMDLTIKSSKPVVITGAMRNSSELGYDGPSNLAAAVCTAISSESKNRGVLVVLNNEVNSANEVTKTNTVSLDTFKSLKFGPLGIIDNDEVIYYRDILYRQFIDVQSFEEKVDLVKAVAGMDSSIIKFCVDRGAKGIILEAMGRGNIPPAMMEGIKYAIENNVVIALTSRCPIGRVYDSYGYEGGGKTLSNLGVIFGGDLPGQKLRIKLMLALNKTRDIENIKNILVGNQIKYRVDTL</sequence>
<dbReference type="InterPro" id="IPR037152">
    <property type="entry name" value="L-asparaginase_N_sf"/>
</dbReference>
<keyword evidence="11" id="KW-1185">Reference proteome</keyword>
<evidence type="ECO:0000256" key="6">
    <source>
        <dbReference type="PROSITE-ProRule" id="PRU10099"/>
    </source>
</evidence>
<organism evidence="10 11">
    <name type="scientific">Isachenkonia alkalipeptolytica</name>
    <dbReference type="NCBI Taxonomy" id="2565777"/>
    <lineage>
        <taxon>Bacteria</taxon>
        <taxon>Bacillati</taxon>
        <taxon>Bacillota</taxon>
        <taxon>Clostridia</taxon>
        <taxon>Eubacteriales</taxon>
        <taxon>Clostridiaceae</taxon>
        <taxon>Isachenkonia</taxon>
    </lineage>
</organism>